<proteinExistence type="predicted"/>
<name>A0A0B1SSM3_OESDE</name>
<keyword evidence="3" id="KW-1185">Reference proteome</keyword>
<dbReference type="EMBL" id="KN556063">
    <property type="protein sequence ID" value="KHJ88308.1"/>
    <property type="molecule type" value="Genomic_DNA"/>
</dbReference>
<accession>A0A0B1SSM3</accession>
<keyword evidence="1" id="KW-0732">Signal</keyword>
<feature type="chain" id="PRO_5002081729" evidence="1">
    <location>
        <begin position="22"/>
        <end position="105"/>
    </location>
</feature>
<evidence type="ECO:0000313" key="3">
    <source>
        <dbReference type="Proteomes" id="UP000053660"/>
    </source>
</evidence>
<dbReference type="Proteomes" id="UP000053660">
    <property type="component" value="Unassembled WGS sequence"/>
</dbReference>
<evidence type="ECO:0000256" key="1">
    <source>
        <dbReference type="SAM" id="SignalP"/>
    </source>
</evidence>
<sequence>MSLRTALVILVVAVVMALCQALPAEENNLPPDYGSLENFFYLSPRELLTVFLGYVAIHCHLEDKTPTFINCFRTSSQSLGGVFDTRRRMMTNIQCSGFLYLAVVS</sequence>
<reference evidence="2 3" key="1">
    <citation type="submission" date="2014-03" db="EMBL/GenBank/DDBJ databases">
        <title>Draft genome of the hookworm Oesophagostomum dentatum.</title>
        <authorList>
            <person name="Mitreva M."/>
        </authorList>
    </citation>
    <scope>NUCLEOTIDE SEQUENCE [LARGE SCALE GENOMIC DNA]</scope>
    <source>
        <strain evidence="2 3">OD-Hann</strain>
    </source>
</reference>
<gene>
    <name evidence="2" type="ORF">OESDEN_11900</name>
</gene>
<feature type="signal peptide" evidence="1">
    <location>
        <begin position="1"/>
        <end position="21"/>
    </location>
</feature>
<dbReference type="AlphaFoldDB" id="A0A0B1SSM3"/>
<protein>
    <submittedName>
        <fullName evidence="2">Uncharacterized protein</fullName>
    </submittedName>
</protein>
<evidence type="ECO:0000313" key="2">
    <source>
        <dbReference type="EMBL" id="KHJ88308.1"/>
    </source>
</evidence>
<organism evidence="2 3">
    <name type="scientific">Oesophagostomum dentatum</name>
    <name type="common">Nodular worm</name>
    <dbReference type="NCBI Taxonomy" id="61180"/>
    <lineage>
        <taxon>Eukaryota</taxon>
        <taxon>Metazoa</taxon>
        <taxon>Ecdysozoa</taxon>
        <taxon>Nematoda</taxon>
        <taxon>Chromadorea</taxon>
        <taxon>Rhabditida</taxon>
        <taxon>Rhabditina</taxon>
        <taxon>Rhabditomorpha</taxon>
        <taxon>Strongyloidea</taxon>
        <taxon>Strongylidae</taxon>
        <taxon>Oesophagostomum</taxon>
    </lineage>
</organism>